<keyword evidence="4" id="KW-0119">Carbohydrate metabolism</keyword>
<feature type="region of interest" description="Disordered" evidence="9">
    <location>
        <begin position="329"/>
        <end position="351"/>
    </location>
</feature>
<evidence type="ECO:0000256" key="7">
    <source>
        <dbReference type="PIRSR" id="PIRSR606710-2"/>
    </source>
</evidence>
<comment type="similarity">
    <text evidence="1 8">Belongs to the glycosyl hydrolase 43 family.</text>
</comment>
<sequence>MTKRNHAIIAFLLLTAGFSYPAAANTGLTASAPDTAGQRNMLFGDPYILLHEGTYYMYGTSADDGIEVYTSDDLQHWKGPAGLRNGLALHKEDVWGDRWFWAPEVYALNGRFYMYFSADEHINVAVSDSPLGPFVQEKQEPMLETKAIDNHLFFDEDGTPYIYFVNFNDGLSVWVAELNEDLLSMKTGTMKECVRPEQAWEKKEGSVNEGPYVMKHADKYYLFYSGNGYTSQEYGVGFAVAGNAMGPWKKFAGNPILQSPDTLRGVGHGAFFKDKEGRLNYVYHAHNSRKKIHPRKVYINRCEFVKQEGVPYPVLRMLPPRQTPLLGAAETSRQNAPGNTEGMMKKQMPTK</sequence>
<dbReference type="PANTHER" id="PTHR43772:SF2">
    <property type="entry name" value="PUTATIVE (AFU_ORTHOLOGUE AFUA_2G04480)-RELATED"/>
    <property type="match status" value="1"/>
</dbReference>
<evidence type="ECO:0000256" key="9">
    <source>
        <dbReference type="SAM" id="MobiDB-lite"/>
    </source>
</evidence>
<proteinExistence type="inferred from homology"/>
<dbReference type="InterPro" id="IPR023296">
    <property type="entry name" value="Glyco_hydro_beta-prop_sf"/>
</dbReference>
<protein>
    <submittedName>
        <fullName evidence="11">Glycosyl hydrolase family 43</fullName>
    </submittedName>
</protein>
<evidence type="ECO:0000256" key="3">
    <source>
        <dbReference type="ARBA" id="ARBA00022801"/>
    </source>
</evidence>
<evidence type="ECO:0000256" key="4">
    <source>
        <dbReference type="ARBA" id="ARBA00023277"/>
    </source>
</evidence>
<dbReference type="PANTHER" id="PTHR43772">
    <property type="entry name" value="ENDO-1,4-BETA-XYLANASE"/>
    <property type="match status" value="1"/>
</dbReference>
<keyword evidence="5 8" id="KW-0326">Glycosidase</keyword>
<keyword evidence="2" id="KW-0624">Polysaccharide degradation</keyword>
<organism evidence="11 12">
    <name type="scientific">Anseongella ginsenosidimutans</name>
    <dbReference type="NCBI Taxonomy" id="496056"/>
    <lineage>
        <taxon>Bacteria</taxon>
        <taxon>Pseudomonadati</taxon>
        <taxon>Bacteroidota</taxon>
        <taxon>Sphingobacteriia</taxon>
        <taxon>Sphingobacteriales</taxon>
        <taxon>Sphingobacteriaceae</taxon>
        <taxon>Anseongella</taxon>
    </lineage>
</organism>
<dbReference type="InterPro" id="IPR006710">
    <property type="entry name" value="Glyco_hydro_43"/>
</dbReference>
<evidence type="ECO:0000256" key="8">
    <source>
        <dbReference type="RuleBase" id="RU361187"/>
    </source>
</evidence>
<evidence type="ECO:0000256" key="10">
    <source>
        <dbReference type="SAM" id="SignalP"/>
    </source>
</evidence>
<dbReference type="RefSeq" id="WP_132127544.1">
    <property type="nucleotide sequence ID" value="NZ_CP042432.1"/>
</dbReference>
<dbReference type="EMBL" id="SMAD01000001">
    <property type="protein sequence ID" value="TCS90084.1"/>
    <property type="molecule type" value="Genomic_DNA"/>
</dbReference>
<feature type="signal peptide" evidence="10">
    <location>
        <begin position="1"/>
        <end position="24"/>
    </location>
</feature>
<keyword evidence="10" id="KW-0732">Signal</keyword>
<feature type="active site" description="Proton donor" evidence="6">
    <location>
        <position position="209"/>
    </location>
</feature>
<evidence type="ECO:0000256" key="5">
    <source>
        <dbReference type="ARBA" id="ARBA00023295"/>
    </source>
</evidence>
<dbReference type="CDD" id="cd08991">
    <property type="entry name" value="GH43_HoAraf43-like"/>
    <property type="match status" value="1"/>
</dbReference>
<keyword evidence="12" id="KW-1185">Reference proteome</keyword>
<keyword evidence="2" id="KW-0858">Xylan degradation</keyword>
<dbReference type="GO" id="GO:0004553">
    <property type="term" value="F:hydrolase activity, hydrolyzing O-glycosyl compounds"/>
    <property type="evidence" value="ECO:0007669"/>
    <property type="project" value="InterPro"/>
</dbReference>
<evidence type="ECO:0000313" key="11">
    <source>
        <dbReference type="EMBL" id="TCS90084.1"/>
    </source>
</evidence>
<evidence type="ECO:0000313" key="12">
    <source>
        <dbReference type="Proteomes" id="UP000295807"/>
    </source>
</evidence>
<dbReference type="Proteomes" id="UP000295807">
    <property type="component" value="Unassembled WGS sequence"/>
</dbReference>
<dbReference type="AlphaFoldDB" id="A0A4R3KXU4"/>
<dbReference type="Gene3D" id="2.115.10.20">
    <property type="entry name" value="Glycosyl hydrolase domain, family 43"/>
    <property type="match status" value="1"/>
</dbReference>
<feature type="site" description="Important for catalytic activity, responsible for pKa modulation of the active site Glu and correct orientation of both the proton donor and substrate" evidence="7">
    <location>
        <position position="149"/>
    </location>
</feature>
<dbReference type="GO" id="GO:0045493">
    <property type="term" value="P:xylan catabolic process"/>
    <property type="evidence" value="ECO:0007669"/>
    <property type="project" value="UniProtKB-KW"/>
</dbReference>
<accession>A0A4R3KXU4</accession>
<dbReference type="OrthoDB" id="3308423at2"/>
<evidence type="ECO:0000256" key="6">
    <source>
        <dbReference type="PIRSR" id="PIRSR606710-1"/>
    </source>
</evidence>
<dbReference type="InterPro" id="IPR052176">
    <property type="entry name" value="Glycosyl_Hydrlase_43_Enz"/>
</dbReference>
<reference evidence="11 12" key="1">
    <citation type="submission" date="2019-03" db="EMBL/GenBank/DDBJ databases">
        <title>Genomic Encyclopedia of Type Strains, Phase IV (KMG-IV): sequencing the most valuable type-strain genomes for metagenomic binning, comparative biology and taxonomic classification.</title>
        <authorList>
            <person name="Goeker M."/>
        </authorList>
    </citation>
    <scope>NUCLEOTIDE SEQUENCE [LARGE SCALE GENOMIC DNA]</scope>
    <source>
        <strain evidence="11 12">DSM 21100</strain>
    </source>
</reference>
<feature type="chain" id="PRO_5020466648" evidence="10">
    <location>
        <begin position="25"/>
        <end position="351"/>
    </location>
</feature>
<comment type="caution">
    <text evidence="11">The sequence shown here is derived from an EMBL/GenBank/DDBJ whole genome shotgun (WGS) entry which is preliminary data.</text>
</comment>
<keyword evidence="3 8" id="KW-0378">Hydrolase</keyword>
<dbReference type="Pfam" id="PF04616">
    <property type="entry name" value="Glyco_hydro_43"/>
    <property type="match status" value="1"/>
</dbReference>
<gene>
    <name evidence="11" type="ORF">EDD80_101282</name>
</gene>
<dbReference type="SUPFAM" id="SSF75005">
    <property type="entry name" value="Arabinanase/levansucrase/invertase"/>
    <property type="match status" value="1"/>
</dbReference>
<name>A0A4R3KXU4_9SPHI</name>
<evidence type="ECO:0000256" key="2">
    <source>
        <dbReference type="ARBA" id="ARBA00022651"/>
    </source>
</evidence>
<evidence type="ECO:0000256" key="1">
    <source>
        <dbReference type="ARBA" id="ARBA00009865"/>
    </source>
</evidence>
<feature type="active site" description="Proton acceptor" evidence="6">
    <location>
        <position position="45"/>
    </location>
</feature>